<protein>
    <submittedName>
        <fullName evidence="1">Uridine kinase</fullName>
    </submittedName>
</protein>
<dbReference type="Gene3D" id="3.40.50.300">
    <property type="entry name" value="P-loop containing nucleotide triphosphate hydrolases"/>
    <property type="match status" value="1"/>
</dbReference>
<accession>A0ABY7B534</accession>
<dbReference type="SUPFAM" id="SSF52540">
    <property type="entry name" value="P-loop containing nucleoside triphosphate hydrolases"/>
    <property type="match status" value="1"/>
</dbReference>
<proteinExistence type="predicted"/>
<dbReference type="EMBL" id="CP113836">
    <property type="protein sequence ID" value="WAL66016.1"/>
    <property type="molecule type" value="Genomic_DNA"/>
</dbReference>
<organism evidence="1 2">
    <name type="scientific">Amycolatopsis cynarae</name>
    <dbReference type="NCBI Taxonomy" id="2995223"/>
    <lineage>
        <taxon>Bacteria</taxon>
        <taxon>Bacillati</taxon>
        <taxon>Actinomycetota</taxon>
        <taxon>Actinomycetes</taxon>
        <taxon>Pseudonocardiales</taxon>
        <taxon>Pseudonocardiaceae</taxon>
        <taxon>Amycolatopsis</taxon>
    </lineage>
</organism>
<dbReference type="InterPro" id="IPR027417">
    <property type="entry name" value="P-loop_NTPase"/>
</dbReference>
<reference evidence="1" key="1">
    <citation type="submission" date="2022-11" db="EMBL/GenBank/DDBJ databases">
        <authorList>
            <person name="Mo P."/>
        </authorList>
    </citation>
    <scope>NUCLEOTIDE SEQUENCE</scope>
    <source>
        <strain evidence="1">HUAS 11-8</strain>
    </source>
</reference>
<dbReference type="GO" id="GO:0016301">
    <property type="term" value="F:kinase activity"/>
    <property type="evidence" value="ECO:0007669"/>
    <property type="project" value="UniProtKB-KW"/>
</dbReference>
<gene>
    <name evidence="1" type="ORF">ORV05_35070</name>
</gene>
<keyword evidence="1" id="KW-0418">Kinase</keyword>
<keyword evidence="1" id="KW-0808">Transferase</keyword>
<dbReference type="Pfam" id="PF03308">
    <property type="entry name" value="MeaB"/>
    <property type="match status" value="1"/>
</dbReference>
<keyword evidence="2" id="KW-1185">Reference proteome</keyword>
<dbReference type="Proteomes" id="UP001163203">
    <property type="component" value="Chromosome"/>
</dbReference>
<sequence length="196" mass="21273">MTVARLANAVLAAPPRLGRVRVVAVDGPSGAGKSTLAGLLVAELRHRGRRVALISTDHFATWDDPVSWWPRLAEGVLDPLGRGEAGAYRKLDWTTGVPEPGELVSVAPPEVLVLEGVSSGRRSFRPSLSVLCWVPGPAEPVRLERAVQRDGEASRERLREWQVFERGWFAVDRPATDLTPNGLVLSAQNGHEIDVP</sequence>
<evidence type="ECO:0000313" key="1">
    <source>
        <dbReference type="EMBL" id="WAL66016.1"/>
    </source>
</evidence>
<dbReference type="RefSeq" id="WP_268756160.1">
    <property type="nucleotide sequence ID" value="NZ_CP113836.1"/>
</dbReference>
<evidence type="ECO:0000313" key="2">
    <source>
        <dbReference type="Proteomes" id="UP001163203"/>
    </source>
</evidence>
<name>A0ABY7B534_9PSEU</name>